<comment type="subcellular location">
    <subcellularLocation>
        <location evidence="2">Cytoplasmic vesicle</location>
        <location evidence="2">Clathrin-coated vesicle membrane</location>
    </subcellularLocation>
    <subcellularLocation>
        <location evidence="1">Golgi apparatus</location>
    </subcellularLocation>
</comment>
<proteinExistence type="inferred from homology"/>
<dbReference type="InterPro" id="IPR044733">
    <property type="entry name" value="AP1_sigma"/>
</dbReference>
<keyword evidence="12" id="KW-0812">Transmembrane</keyword>
<dbReference type="InterPro" id="IPR021538">
    <property type="entry name" value="Syntaxin-5_N"/>
</dbReference>
<evidence type="ECO:0000313" key="15">
    <source>
        <dbReference type="Proteomes" id="UP000789342"/>
    </source>
</evidence>
<dbReference type="Gene3D" id="1.20.58.70">
    <property type="match status" value="1"/>
</dbReference>
<evidence type="ECO:0000256" key="2">
    <source>
        <dbReference type="ARBA" id="ARBA00004640"/>
    </source>
</evidence>
<keyword evidence="7 12" id="KW-0472">Membrane</keyword>
<comment type="similarity">
    <text evidence="3">Belongs to the adaptor complexes small subunit family.</text>
</comment>
<dbReference type="Gene3D" id="3.30.450.60">
    <property type="match status" value="1"/>
</dbReference>
<keyword evidence="4" id="KW-0813">Transport</keyword>
<name>A0A9N8WAF6_9GLOM</name>
<dbReference type="SUPFAM" id="SSF64356">
    <property type="entry name" value="SNARE-like"/>
    <property type="match status" value="1"/>
</dbReference>
<dbReference type="Proteomes" id="UP000789342">
    <property type="component" value="Unassembled WGS sequence"/>
</dbReference>
<dbReference type="OrthoDB" id="421009at2759"/>
<feature type="transmembrane region" description="Helical" evidence="12">
    <location>
        <begin position="302"/>
        <end position="324"/>
    </location>
</feature>
<dbReference type="SUPFAM" id="SSF47661">
    <property type="entry name" value="t-snare proteins"/>
    <property type="match status" value="1"/>
</dbReference>
<organism evidence="14 15">
    <name type="scientific">Acaulospora morrowiae</name>
    <dbReference type="NCBI Taxonomy" id="94023"/>
    <lineage>
        <taxon>Eukaryota</taxon>
        <taxon>Fungi</taxon>
        <taxon>Fungi incertae sedis</taxon>
        <taxon>Mucoromycota</taxon>
        <taxon>Glomeromycotina</taxon>
        <taxon>Glomeromycetes</taxon>
        <taxon>Diversisporales</taxon>
        <taxon>Acaulosporaceae</taxon>
        <taxon>Acaulospora</taxon>
    </lineage>
</organism>
<dbReference type="AlphaFoldDB" id="A0A9N8WAF6"/>
<feature type="region of interest" description="Disordered" evidence="11">
    <location>
        <begin position="34"/>
        <end position="58"/>
    </location>
</feature>
<evidence type="ECO:0000256" key="8">
    <source>
        <dbReference type="ARBA" id="ARBA00023329"/>
    </source>
</evidence>
<dbReference type="GO" id="GO:0005829">
    <property type="term" value="C:cytosol"/>
    <property type="evidence" value="ECO:0007669"/>
    <property type="project" value="GOC"/>
</dbReference>
<evidence type="ECO:0000256" key="4">
    <source>
        <dbReference type="ARBA" id="ARBA00022448"/>
    </source>
</evidence>
<evidence type="ECO:0000256" key="12">
    <source>
        <dbReference type="SAM" id="Phobius"/>
    </source>
</evidence>
<dbReference type="CDD" id="cd14831">
    <property type="entry name" value="AP1_sigma"/>
    <property type="match status" value="1"/>
</dbReference>
<dbReference type="EMBL" id="CAJVPV010000913">
    <property type="protein sequence ID" value="CAG8479250.1"/>
    <property type="molecule type" value="Genomic_DNA"/>
</dbReference>
<dbReference type="InterPro" id="IPR016635">
    <property type="entry name" value="AP_complex_ssu"/>
</dbReference>
<dbReference type="GO" id="GO:0015031">
    <property type="term" value="P:protein transport"/>
    <property type="evidence" value="ECO:0007669"/>
    <property type="project" value="UniProtKB-KW"/>
</dbReference>
<reference evidence="14" key="1">
    <citation type="submission" date="2021-06" db="EMBL/GenBank/DDBJ databases">
        <authorList>
            <person name="Kallberg Y."/>
            <person name="Tangrot J."/>
            <person name="Rosling A."/>
        </authorList>
    </citation>
    <scope>NUCLEOTIDE SEQUENCE</scope>
    <source>
        <strain evidence="14">CL551</strain>
    </source>
</reference>
<evidence type="ECO:0000259" key="13">
    <source>
        <dbReference type="PROSITE" id="PS50192"/>
    </source>
</evidence>
<evidence type="ECO:0000256" key="9">
    <source>
        <dbReference type="ARBA" id="ARBA00074180"/>
    </source>
</evidence>
<dbReference type="InterPro" id="IPR010989">
    <property type="entry name" value="SNARE"/>
</dbReference>
<dbReference type="InterPro" id="IPR011012">
    <property type="entry name" value="Longin-like_dom_sf"/>
</dbReference>
<evidence type="ECO:0000256" key="6">
    <source>
        <dbReference type="ARBA" id="ARBA00023034"/>
    </source>
</evidence>
<dbReference type="GO" id="GO:0035615">
    <property type="term" value="F:clathrin adaptor activity"/>
    <property type="evidence" value="ECO:0007669"/>
    <property type="project" value="InterPro"/>
</dbReference>
<evidence type="ECO:0000256" key="1">
    <source>
        <dbReference type="ARBA" id="ARBA00004555"/>
    </source>
</evidence>
<dbReference type="GO" id="GO:0016482">
    <property type="term" value="P:cytosolic transport"/>
    <property type="evidence" value="ECO:0007669"/>
    <property type="project" value="UniProtKB-ARBA"/>
</dbReference>
<keyword evidence="15" id="KW-1185">Reference proteome</keyword>
<evidence type="ECO:0000256" key="11">
    <source>
        <dbReference type="SAM" id="MobiDB-lite"/>
    </source>
</evidence>
<dbReference type="SMART" id="SM00397">
    <property type="entry name" value="t_SNARE"/>
    <property type="match status" value="1"/>
</dbReference>
<dbReference type="PROSITE" id="PS50192">
    <property type="entry name" value="T_SNARE"/>
    <property type="match status" value="1"/>
</dbReference>
<evidence type="ECO:0000256" key="3">
    <source>
        <dbReference type="ARBA" id="ARBA00006972"/>
    </source>
</evidence>
<dbReference type="PANTHER" id="PTHR11753">
    <property type="entry name" value="ADAPTOR COMPLEXES SMALL SUBUNIT FAMILY"/>
    <property type="match status" value="1"/>
</dbReference>
<evidence type="ECO:0000313" key="14">
    <source>
        <dbReference type="EMBL" id="CAG8479250.1"/>
    </source>
</evidence>
<dbReference type="Pfam" id="PF05739">
    <property type="entry name" value="SNARE"/>
    <property type="match status" value="1"/>
</dbReference>
<keyword evidence="5" id="KW-0653">Protein transport</keyword>
<accession>A0A9N8WAF6</accession>
<dbReference type="InterPro" id="IPR000727">
    <property type="entry name" value="T_SNARE_dom"/>
</dbReference>
<dbReference type="Pfam" id="PF11416">
    <property type="entry name" value="Syntaxin-5_N"/>
    <property type="match status" value="1"/>
</dbReference>
<evidence type="ECO:0000256" key="10">
    <source>
        <dbReference type="ARBA" id="ARBA00081706"/>
    </source>
</evidence>
<dbReference type="CDD" id="cd15844">
    <property type="entry name" value="SNARE_syntaxin5"/>
    <property type="match status" value="1"/>
</dbReference>
<comment type="caution">
    <text evidence="14">The sequence shown here is derived from an EMBL/GenBank/DDBJ whole genome shotgun (WGS) entry which is preliminary data.</text>
</comment>
<protein>
    <recommendedName>
        <fullName evidence="9">AP-1 complex subunit sigma-1</fullName>
    </recommendedName>
    <alternativeName>
        <fullName evidence="10">Sigma1-adaptin</fullName>
    </alternativeName>
</protein>
<sequence>MSVKDRTAEFYAAVESIRSRSSFVQGGFQTRNNLEHRRPLLGNNSNGGKSVHGSNGMNRTEFSRMAGAIGKDINSTAMKLQKLTKLAKRKTLFDDRPVEISELTYIIKQDIAKLNKQIALLQQYVRDHKKNNRQADEHSSNVVVMLQSKLASTSMSFKDVLEIRTQNMKDSKDRREQFMFSSNQQANVPAADSPLYNTQRDNEKRNTDFLALDMSSGQAQQQQLQFIEQQDNYIESRVTAIESIESTIAELGNIFQQLAQMIAEQRETVQRIDANTDDIQTNVEGAQKELLKYYASISSNRWLMIKIFSVIIFFFLVFILNPAFKHASLTAMGIKYVLLVSRQGKVRLAKWFNTLSPKEKQKIVKEVTQMVLSRRTKMCNFLEYKDEKVVYRRYASLFFVTGISSTDNELITLEIIHRYVEILDRYFGNVCELDLIFNFQKAYFVLDELIIAGEMQESSKKSVLRVISQQDALEEGENGEKGWPEK</sequence>
<feature type="compositionally biased region" description="Polar residues" evidence="11">
    <location>
        <begin position="42"/>
        <end position="58"/>
    </location>
</feature>
<feature type="domain" description="T-SNARE coiled-coil homology" evidence="13">
    <location>
        <begin position="231"/>
        <end position="293"/>
    </location>
</feature>
<keyword evidence="6" id="KW-0333">Golgi apparatus</keyword>
<evidence type="ECO:0000256" key="5">
    <source>
        <dbReference type="ARBA" id="ARBA00022927"/>
    </source>
</evidence>
<dbReference type="GO" id="GO:0030121">
    <property type="term" value="C:AP-1 adaptor complex"/>
    <property type="evidence" value="ECO:0007669"/>
    <property type="project" value="InterPro"/>
</dbReference>
<dbReference type="InterPro" id="IPR022775">
    <property type="entry name" value="AP_mu_sigma_su"/>
</dbReference>
<keyword evidence="8" id="KW-0968">Cytoplasmic vesicle</keyword>
<dbReference type="FunFam" id="3.30.450.60:FF:000007">
    <property type="entry name" value="AP complex subunit sigma"/>
    <property type="match status" value="1"/>
</dbReference>
<gene>
    <name evidence="14" type="ORF">AMORRO_LOCUS2229</name>
</gene>
<keyword evidence="12" id="KW-1133">Transmembrane helix</keyword>
<evidence type="ECO:0000256" key="7">
    <source>
        <dbReference type="ARBA" id="ARBA00023136"/>
    </source>
</evidence>
<dbReference type="Pfam" id="PF01217">
    <property type="entry name" value="Clat_adaptor_s"/>
    <property type="match status" value="1"/>
</dbReference>